<proteinExistence type="predicted"/>
<name>A0ABY4E8K6_VITST</name>
<dbReference type="Proteomes" id="UP000832034">
    <property type="component" value="Chromosome"/>
</dbReference>
<dbReference type="RefSeq" id="WP_040755745.1">
    <property type="nucleotide sequence ID" value="NZ_CP091512.1"/>
</dbReference>
<accession>A0ABY4E8K6</accession>
<evidence type="ECO:0000313" key="3">
    <source>
        <dbReference type="EMBL" id="UOO92093.1"/>
    </source>
</evidence>
<dbReference type="SUPFAM" id="SSF53756">
    <property type="entry name" value="UDP-Glycosyltransferase/glycogen phosphorylase"/>
    <property type="match status" value="1"/>
</dbReference>
<dbReference type="EMBL" id="CP091512">
    <property type="protein sequence ID" value="UOO92093.1"/>
    <property type="molecule type" value="Genomic_DNA"/>
</dbReference>
<dbReference type="PANTHER" id="PTHR12526:SF638">
    <property type="entry name" value="SPORE COAT PROTEIN SA"/>
    <property type="match status" value="1"/>
</dbReference>
<evidence type="ECO:0000313" key="4">
    <source>
        <dbReference type="Proteomes" id="UP000832034"/>
    </source>
</evidence>
<dbReference type="CDD" id="cd03808">
    <property type="entry name" value="GT4_CapM-like"/>
    <property type="match status" value="1"/>
</dbReference>
<gene>
    <name evidence="3" type="ORF">LVJ81_10745</name>
</gene>
<feature type="domain" description="Glycosyltransferase subfamily 4-like N-terminal" evidence="2">
    <location>
        <begin position="3"/>
        <end position="137"/>
    </location>
</feature>
<dbReference type="Gene3D" id="3.40.50.2000">
    <property type="entry name" value="Glycogen Phosphorylase B"/>
    <property type="match status" value="2"/>
</dbReference>
<evidence type="ECO:0000259" key="1">
    <source>
        <dbReference type="Pfam" id="PF00534"/>
    </source>
</evidence>
<evidence type="ECO:0000259" key="2">
    <source>
        <dbReference type="Pfam" id="PF13477"/>
    </source>
</evidence>
<organism evidence="3 4">
    <name type="scientific">Vitreoscilla stercoraria</name>
    <dbReference type="NCBI Taxonomy" id="61"/>
    <lineage>
        <taxon>Bacteria</taxon>
        <taxon>Pseudomonadati</taxon>
        <taxon>Pseudomonadota</taxon>
        <taxon>Betaproteobacteria</taxon>
        <taxon>Neisseriales</taxon>
        <taxon>Neisseriaceae</taxon>
        <taxon>Vitreoscilla</taxon>
    </lineage>
</organism>
<dbReference type="Pfam" id="PF00534">
    <property type="entry name" value="Glycos_transf_1"/>
    <property type="match status" value="1"/>
</dbReference>
<keyword evidence="4" id="KW-1185">Reference proteome</keyword>
<reference evidence="3" key="1">
    <citation type="submission" date="2021-12" db="EMBL/GenBank/DDBJ databases">
        <authorList>
            <person name="Veyrier F.J."/>
        </authorList>
    </citation>
    <scope>NUCLEOTIDE SEQUENCE</scope>
    <source>
        <strain evidence="3">SAG 1488-6</strain>
    </source>
</reference>
<dbReference type="PANTHER" id="PTHR12526">
    <property type="entry name" value="GLYCOSYLTRANSFERASE"/>
    <property type="match status" value="1"/>
</dbReference>
<protein>
    <submittedName>
        <fullName evidence="3">Glycosyltransferase family 4 protein</fullName>
    </submittedName>
</protein>
<dbReference type="InterPro" id="IPR028098">
    <property type="entry name" value="Glyco_trans_4-like_N"/>
</dbReference>
<dbReference type="InterPro" id="IPR001296">
    <property type="entry name" value="Glyco_trans_1"/>
</dbReference>
<reference evidence="3" key="2">
    <citation type="journal article" date="2022" name="Res Sq">
        <title>Evolution of multicellular longitudinally dividing oral cavity symbionts (Neisseriaceae).</title>
        <authorList>
            <person name="Nyongesa S."/>
            <person name="Weber P."/>
            <person name="Bernet E."/>
            <person name="Pullido F."/>
            <person name="Nieckarz M."/>
            <person name="Delaby M."/>
            <person name="Nieves C."/>
            <person name="Viehboeck T."/>
            <person name="Krause N."/>
            <person name="Rivera-Millot A."/>
            <person name="Nakamura A."/>
            <person name="Vischer N."/>
            <person name="VanNieuwenhze M."/>
            <person name="Brun Y."/>
            <person name="Cava F."/>
            <person name="Bulgheresi S."/>
            <person name="Veyrier F."/>
        </authorList>
    </citation>
    <scope>NUCLEOTIDE SEQUENCE</scope>
    <source>
        <strain evidence="3">SAG 1488-6</strain>
    </source>
</reference>
<sequence length="377" mass="42288">MKKIIILGTTGYSMTNFRLSLIKDLIASNFEVYCLANDFNAEQMNILNEIGAIPVHYPINRSGFNPFQDVINTFHLYKIIKKTNADIILSYFVKPVIYGTISAFFAKVPKRFAMIEGLGYFFTEQPQGSSTKSSIIKKIQVMLYKISLPLSQGTIFLNHDDEKDLLQTYKISVPKTLIIPGIGLNTSEYPYNPLSSPGSPLSFLFIGRLLNEKGINEFIDAAKIIKNKYPNIIFKIAGSIDVNNPGSITENQLDTLTKANTIQFLGQVNNIQDVISQSDVFVLPSYREGMPRSTQEAMSIGRAVITTDAPGCRESIIHKEHGFIIPKWSVSELVNAIEFFIKNPDVTIDMGKQAHLYAKSNYDSKITNNIIINFMKN</sequence>
<feature type="domain" description="Glycosyl transferase family 1" evidence="1">
    <location>
        <begin position="197"/>
        <end position="354"/>
    </location>
</feature>
<dbReference type="Pfam" id="PF13477">
    <property type="entry name" value="Glyco_trans_4_2"/>
    <property type="match status" value="1"/>
</dbReference>